<feature type="coiled-coil region" evidence="1">
    <location>
        <begin position="104"/>
        <end position="159"/>
    </location>
</feature>
<accession>A0ABS2FI14</accession>
<keyword evidence="1" id="KW-0175">Coiled coil</keyword>
<evidence type="ECO:0000313" key="4">
    <source>
        <dbReference type="Proteomes" id="UP000767334"/>
    </source>
</evidence>
<comment type="caution">
    <text evidence="3">The sequence shown here is derived from an EMBL/GenBank/DDBJ whole genome shotgun (WGS) entry which is preliminary data.</text>
</comment>
<evidence type="ECO:0000313" key="3">
    <source>
        <dbReference type="EMBL" id="MBM6820004.1"/>
    </source>
</evidence>
<reference evidence="3 4" key="1">
    <citation type="journal article" date="2021" name="Sci. Rep.">
        <title>The distribution of antibiotic resistance genes in chicken gut microbiota commensals.</title>
        <authorList>
            <person name="Juricova H."/>
            <person name="Matiasovicova J."/>
            <person name="Kubasova T."/>
            <person name="Cejkova D."/>
            <person name="Rychlik I."/>
        </authorList>
    </citation>
    <scope>NUCLEOTIDE SEQUENCE [LARGE SCALE GENOMIC DNA]</scope>
    <source>
        <strain evidence="3 4">An435</strain>
    </source>
</reference>
<feature type="signal peptide" evidence="2">
    <location>
        <begin position="1"/>
        <end position="26"/>
    </location>
</feature>
<dbReference type="RefSeq" id="WP_148322247.1">
    <property type="nucleotide sequence ID" value="NZ_JACJLL010000076.1"/>
</dbReference>
<keyword evidence="4" id="KW-1185">Reference proteome</keyword>
<dbReference type="Proteomes" id="UP000767334">
    <property type="component" value="Unassembled WGS sequence"/>
</dbReference>
<sequence length="219" mass="24659">MKKIISFLLAILTLLSMLLCNLSVSATCIENPYSQFIDDPYYEVTHDYINGIVSKLSNLPASGSVCIDYLGEEILLHRAILFATHNIESYSSNPELTDISDDIIDNYTGELKEMRIELSRLIDTYGKSKEQFKEDTEYIKQYKVIIDKLQKDLAAVKASDSNEISYINQAIALLQASHDISALDNKCAKSELVKEISKNETTNTQAYISRLKTLQSALK</sequence>
<gene>
    <name evidence="3" type="ORF">H6A19_11770</name>
</gene>
<evidence type="ECO:0000256" key="2">
    <source>
        <dbReference type="SAM" id="SignalP"/>
    </source>
</evidence>
<organism evidence="3 4">
    <name type="scientific">Clostridium saudiense</name>
    <dbReference type="NCBI Taxonomy" id="1414720"/>
    <lineage>
        <taxon>Bacteria</taxon>
        <taxon>Bacillati</taxon>
        <taxon>Bacillota</taxon>
        <taxon>Clostridia</taxon>
        <taxon>Eubacteriales</taxon>
        <taxon>Clostridiaceae</taxon>
        <taxon>Clostridium</taxon>
    </lineage>
</organism>
<evidence type="ECO:0000256" key="1">
    <source>
        <dbReference type="SAM" id="Coils"/>
    </source>
</evidence>
<protein>
    <submittedName>
        <fullName evidence="3">Uncharacterized protein</fullName>
    </submittedName>
</protein>
<proteinExistence type="predicted"/>
<dbReference type="EMBL" id="JACJLL010000076">
    <property type="protein sequence ID" value="MBM6820004.1"/>
    <property type="molecule type" value="Genomic_DNA"/>
</dbReference>
<keyword evidence="2" id="KW-0732">Signal</keyword>
<name>A0ABS2FI14_9CLOT</name>
<feature type="chain" id="PRO_5046936202" evidence="2">
    <location>
        <begin position="27"/>
        <end position="219"/>
    </location>
</feature>